<name>A0A0A2L647_PENIT</name>
<dbReference type="STRING" id="40296.A0A0A2L647"/>
<organism evidence="7 8">
    <name type="scientific">Penicillium italicum</name>
    <name type="common">Blue mold</name>
    <dbReference type="NCBI Taxonomy" id="40296"/>
    <lineage>
        <taxon>Eukaryota</taxon>
        <taxon>Fungi</taxon>
        <taxon>Dikarya</taxon>
        <taxon>Ascomycota</taxon>
        <taxon>Pezizomycotina</taxon>
        <taxon>Eurotiomycetes</taxon>
        <taxon>Eurotiomycetidae</taxon>
        <taxon>Eurotiales</taxon>
        <taxon>Aspergillaceae</taxon>
        <taxon>Penicillium</taxon>
    </lineage>
</organism>
<keyword evidence="4" id="KW-0949">S-adenosyl-L-methionine</keyword>
<keyword evidence="5" id="KW-0128">Catecholamine metabolism</keyword>
<dbReference type="Pfam" id="PF13578">
    <property type="entry name" value="Methyltransf_24"/>
    <property type="match status" value="1"/>
</dbReference>
<keyword evidence="8" id="KW-1185">Reference proteome</keyword>
<dbReference type="GO" id="GO:0016810">
    <property type="term" value="F:hydrolase activity, acting on carbon-nitrogen (but not peptide) bonds"/>
    <property type="evidence" value="ECO:0007669"/>
    <property type="project" value="InterPro"/>
</dbReference>
<evidence type="ECO:0000256" key="4">
    <source>
        <dbReference type="ARBA" id="ARBA00022691"/>
    </source>
</evidence>
<dbReference type="HOGENOM" id="CLU_630217_0_0_1"/>
<accession>A0A0A2L647</accession>
<keyword evidence="2 7" id="KW-0489">Methyltransferase</keyword>
<evidence type="ECO:0000256" key="2">
    <source>
        <dbReference type="ARBA" id="ARBA00022603"/>
    </source>
</evidence>
<dbReference type="SUPFAM" id="SSF53335">
    <property type="entry name" value="S-adenosyl-L-methionine-dependent methyltransferases"/>
    <property type="match status" value="1"/>
</dbReference>
<evidence type="ECO:0000256" key="1">
    <source>
        <dbReference type="ARBA" id="ARBA00012880"/>
    </source>
</evidence>
<dbReference type="PROSITE" id="PS51682">
    <property type="entry name" value="SAM_OMT_I"/>
    <property type="match status" value="1"/>
</dbReference>
<reference evidence="7 8" key="1">
    <citation type="journal article" date="2015" name="Mol. Plant Microbe Interact.">
        <title>Genome, transcriptome, and functional analyses of Penicillium expansum provide new insights into secondary metabolism and pathogenicity.</title>
        <authorList>
            <person name="Ballester A.R."/>
            <person name="Marcet-Houben M."/>
            <person name="Levin E."/>
            <person name="Sela N."/>
            <person name="Selma-Lazaro C."/>
            <person name="Carmona L."/>
            <person name="Wisniewski M."/>
            <person name="Droby S."/>
            <person name="Gonzalez-Candelas L."/>
            <person name="Gabaldon T."/>
        </authorList>
    </citation>
    <scope>NUCLEOTIDE SEQUENCE [LARGE SCALE GENOMIC DNA]</scope>
    <source>
        <strain evidence="7 8">PHI-1</strain>
    </source>
</reference>
<dbReference type="InterPro" id="IPR002935">
    <property type="entry name" value="SAM_O-MeTrfase"/>
</dbReference>
<dbReference type="InterPro" id="IPR011059">
    <property type="entry name" value="Metal-dep_hydrolase_composite"/>
</dbReference>
<dbReference type="InterPro" id="IPR029063">
    <property type="entry name" value="SAM-dependent_MTases_sf"/>
</dbReference>
<evidence type="ECO:0000256" key="3">
    <source>
        <dbReference type="ARBA" id="ARBA00022679"/>
    </source>
</evidence>
<dbReference type="PANTHER" id="PTHR43836:SF2">
    <property type="entry name" value="CATECHOL O-METHYLTRANSFERASE 1-RELATED"/>
    <property type="match status" value="1"/>
</dbReference>
<dbReference type="EC" id="2.1.1.6" evidence="1"/>
<dbReference type="AlphaFoldDB" id="A0A0A2L647"/>
<dbReference type="PANTHER" id="PTHR43836">
    <property type="entry name" value="CATECHOL O-METHYLTRANSFERASE 1-RELATED"/>
    <property type="match status" value="1"/>
</dbReference>
<dbReference type="PhylomeDB" id="A0A0A2L647"/>
<comment type="similarity">
    <text evidence="6">Belongs to the class I-like SAM-binding methyltransferase superfamily. Cation-dependent O-methyltransferase family.</text>
</comment>
<dbReference type="GO" id="GO:0006584">
    <property type="term" value="P:catecholamine metabolic process"/>
    <property type="evidence" value="ECO:0007669"/>
    <property type="project" value="UniProtKB-KW"/>
</dbReference>
<dbReference type="SUPFAM" id="SSF51338">
    <property type="entry name" value="Composite domain of metallo-dependent hydrolases"/>
    <property type="match status" value="1"/>
</dbReference>
<dbReference type="EMBL" id="JQGA01000456">
    <property type="protein sequence ID" value="KGO75582.1"/>
    <property type="molecule type" value="Genomic_DNA"/>
</dbReference>
<keyword evidence="3 7" id="KW-0808">Transferase</keyword>
<dbReference type="GO" id="GO:0008171">
    <property type="term" value="F:O-methyltransferase activity"/>
    <property type="evidence" value="ECO:0007669"/>
    <property type="project" value="InterPro"/>
</dbReference>
<sequence>MAEPEIFTKYPSLKKMEGLNDEDIVESHDGREVTLLKYIYNHPDLDTKLRGSPSAILAAMDEFASQEDFLINIGSDKAQKLTDLVREYRPRVVVELGGYVGYSAILFGYILKEIDEQHKPELEEGEKSASSKLKIYSVEIDPLIASVAMNLVSLAGLQDIVEVIVGASAHTLQRFHDEGILAKTGIDLLFLDHDEALYEPDVKLAEKLGFLDKEDTVVIADNVVRPGAPEYRSYMRQNPRLSQSWGLAGLIVPGDFECGWRAKKMGLKGISKKLGQPVEENRIGYAGMDARMELIIGRHPIGTGKGFLLAGQLLLADCQEIRGIWEEVQMARVYFVEVLHMHLRWYRRRAEENLVIFHCDDIDAVPVVNVSPKNIDTVIVDGKIVKQNDRLVGVDWEFLRDQMICRSQRLTEQAKVEMEKAESLFHSIFEKAVET</sequence>
<dbReference type="Proteomes" id="UP000030104">
    <property type="component" value="Unassembled WGS sequence"/>
</dbReference>
<gene>
    <name evidence="7" type="ORF">PITC_098650</name>
</gene>
<evidence type="ECO:0000256" key="6">
    <source>
        <dbReference type="ARBA" id="ARBA00023453"/>
    </source>
</evidence>
<proteinExistence type="inferred from homology"/>
<evidence type="ECO:0000313" key="7">
    <source>
        <dbReference type="EMBL" id="KGO75582.1"/>
    </source>
</evidence>
<protein>
    <recommendedName>
        <fullName evidence="1">catechol O-methyltransferase</fullName>
        <ecNumber evidence="1">2.1.1.6</ecNumber>
    </recommendedName>
</protein>
<dbReference type="OrthoDB" id="186626at2759"/>
<evidence type="ECO:0000313" key="8">
    <source>
        <dbReference type="Proteomes" id="UP000030104"/>
    </source>
</evidence>
<dbReference type="Gene3D" id="3.40.50.150">
    <property type="entry name" value="Vaccinia Virus protein VP39"/>
    <property type="match status" value="1"/>
</dbReference>
<evidence type="ECO:0000256" key="5">
    <source>
        <dbReference type="ARBA" id="ARBA00022939"/>
    </source>
</evidence>
<comment type="caution">
    <text evidence="7">The sequence shown here is derived from an EMBL/GenBank/DDBJ whole genome shotgun (WGS) entry which is preliminary data.</text>
</comment>
<dbReference type="GO" id="GO:0032259">
    <property type="term" value="P:methylation"/>
    <property type="evidence" value="ECO:0007669"/>
    <property type="project" value="UniProtKB-KW"/>
</dbReference>